<dbReference type="PANTHER" id="PTHR19139:SF199">
    <property type="entry name" value="MIP17260P"/>
    <property type="match status" value="1"/>
</dbReference>
<gene>
    <name evidence="7" type="ORF">UFOPK2234_00653</name>
</gene>
<organism evidence="7">
    <name type="scientific">freshwater metagenome</name>
    <dbReference type="NCBI Taxonomy" id="449393"/>
    <lineage>
        <taxon>unclassified sequences</taxon>
        <taxon>metagenomes</taxon>
        <taxon>ecological metagenomes</taxon>
    </lineage>
</organism>
<feature type="transmembrane region" description="Helical" evidence="6">
    <location>
        <begin position="12"/>
        <end position="30"/>
    </location>
</feature>
<reference evidence="7" key="1">
    <citation type="submission" date="2020-05" db="EMBL/GenBank/DDBJ databases">
        <authorList>
            <person name="Chiriac C."/>
            <person name="Salcher M."/>
            <person name="Ghai R."/>
            <person name="Kavagutti S V."/>
        </authorList>
    </citation>
    <scope>NUCLEOTIDE SEQUENCE</scope>
</reference>
<evidence type="ECO:0000256" key="1">
    <source>
        <dbReference type="ARBA" id="ARBA00004141"/>
    </source>
</evidence>
<feature type="transmembrane region" description="Helical" evidence="6">
    <location>
        <begin position="84"/>
        <end position="107"/>
    </location>
</feature>
<dbReference type="Gene3D" id="1.20.1080.10">
    <property type="entry name" value="Glycerol uptake facilitator protein"/>
    <property type="match status" value="2"/>
</dbReference>
<dbReference type="InterPro" id="IPR023271">
    <property type="entry name" value="Aquaporin-like"/>
</dbReference>
<evidence type="ECO:0000256" key="5">
    <source>
        <dbReference type="ARBA" id="ARBA00023136"/>
    </source>
</evidence>
<keyword evidence="4 6" id="KW-1133">Transmembrane helix</keyword>
<proteinExistence type="inferred from homology"/>
<protein>
    <submittedName>
        <fullName evidence="7">Unannotated protein</fullName>
    </submittedName>
</protein>
<accession>A0A6J6KXC8</accession>
<evidence type="ECO:0000256" key="3">
    <source>
        <dbReference type="ARBA" id="ARBA00022692"/>
    </source>
</evidence>
<evidence type="ECO:0000313" key="7">
    <source>
        <dbReference type="EMBL" id="CAB4654457.1"/>
    </source>
</evidence>
<name>A0A6J6KXC8_9ZZZZ</name>
<comment type="similarity">
    <text evidence="2">Belongs to the MIP/aquaporin (TC 1.A.8) family.</text>
</comment>
<dbReference type="InterPro" id="IPR034294">
    <property type="entry name" value="Aquaporin_transptr"/>
</dbReference>
<sequence length="222" mass="23202">MVKKKRAIGMEFAGTMILAIAVVGSGHMAANLSQDGGIRLLINALATAVGLAVVIKVGMNTSGAHFNPVVTLVMVVLKKISNEVAALYIAAQVLGAVLGVGVANLIYDQDFLNQSSILRDGSNLLVSEIFATAVLIWIILAFGKKVELIAIYVPIWIFGAILFTSSTSFANPAITIGRVFTNSFTGIALDSVLLFVLAQIIGALLGLILAKSLTSAGKKSDE</sequence>
<evidence type="ECO:0000256" key="4">
    <source>
        <dbReference type="ARBA" id="ARBA00022989"/>
    </source>
</evidence>
<feature type="transmembrane region" description="Helical" evidence="6">
    <location>
        <begin position="122"/>
        <end position="142"/>
    </location>
</feature>
<dbReference type="AlphaFoldDB" id="A0A6J6KXC8"/>
<feature type="transmembrane region" description="Helical" evidence="6">
    <location>
        <begin position="36"/>
        <end position="55"/>
    </location>
</feature>
<dbReference type="InterPro" id="IPR000425">
    <property type="entry name" value="MIP"/>
</dbReference>
<evidence type="ECO:0000256" key="6">
    <source>
        <dbReference type="SAM" id="Phobius"/>
    </source>
</evidence>
<keyword evidence="5 6" id="KW-0472">Membrane</keyword>
<dbReference type="PRINTS" id="PR00783">
    <property type="entry name" value="MINTRINSICP"/>
</dbReference>
<dbReference type="GO" id="GO:0005886">
    <property type="term" value="C:plasma membrane"/>
    <property type="evidence" value="ECO:0007669"/>
    <property type="project" value="TreeGrafter"/>
</dbReference>
<dbReference type="GO" id="GO:0015250">
    <property type="term" value="F:water channel activity"/>
    <property type="evidence" value="ECO:0007669"/>
    <property type="project" value="TreeGrafter"/>
</dbReference>
<comment type="subcellular location">
    <subcellularLocation>
        <location evidence="1">Membrane</location>
        <topology evidence="1">Multi-pass membrane protein</topology>
    </subcellularLocation>
</comment>
<dbReference type="PANTHER" id="PTHR19139">
    <property type="entry name" value="AQUAPORIN TRANSPORTER"/>
    <property type="match status" value="1"/>
</dbReference>
<evidence type="ECO:0000256" key="2">
    <source>
        <dbReference type="ARBA" id="ARBA00006175"/>
    </source>
</evidence>
<dbReference type="EMBL" id="CAEZWG010000123">
    <property type="protein sequence ID" value="CAB4654457.1"/>
    <property type="molecule type" value="Genomic_DNA"/>
</dbReference>
<keyword evidence="3 6" id="KW-0812">Transmembrane</keyword>
<feature type="transmembrane region" description="Helical" evidence="6">
    <location>
        <begin position="191"/>
        <end position="210"/>
    </location>
</feature>
<dbReference type="SUPFAM" id="SSF81338">
    <property type="entry name" value="Aquaporin-like"/>
    <property type="match status" value="1"/>
</dbReference>
<dbReference type="Pfam" id="PF00230">
    <property type="entry name" value="MIP"/>
    <property type="match status" value="1"/>
</dbReference>
<feature type="transmembrane region" description="Helical" evidence="6">
    <location>
        <begin position="149"/>
        <end position="171"/>
    </location>
</feature>